<evidence type="ECO:0000313" key="2">
    <source>
        <dbReference type="Proteomes" id="UP000244240"/>
    </source>
</evidence>
<sequence>MRMLMDLKPGTFDLHIHTCASCIFSPSEVVEMAKHHRPPSLTTIHWQGWMKLSVSKP</sequence>
<reference evidence="1 2" key="1">
    <citation type="submission" date="2018-04" db="EMBL/GenBank/DDBJ databases">
        <title>Genomic Encyclopedia of Archaeal and Bacterial Type Strains, Phase II (KMG-II): from individual species to whole genera.</title>
        <authorList>
            <person name="Goeker M."/>
        </authorList>
    </citation>
    <scope>NUCLEOTIDE SEQUENCE [LARGE SCALE GENOMIC DNA]</scope>
    <source>
        <strain evidence="1 2">DSM 45787</strain>
    </source>
</reference>
<accession>A0A2T6B230</accession>
<dbReference type="EMBL" id="QBKR01000038">
    <property type="protein sequence ID" value="PTX50137.1"/>
    <property type="molecule type" value="Genomic_DNA"/>
</dbReference>
<dbReference type="AlphaFoldDB" id="A0A2T6B230"/>
<name>A0A2T6B230_9BACL</name>
<comment type="caution">
    <text evidence="1">The sequence shown here is derived from an EMBL/GenBank/DDBJ whole genome shotgun (WGS) entry which is preliminary data.</text>
</comment>
<organism evidence="1 2">
    <name type="scientific">Melghirimyces profundicolus</name>
    <dbReference type="NCBI Taxonomy" id="1242148"/>
    <lineage>
        <taxon>Bacteria</taxon>
        <taxon>Bacillati</taxon>
        <taxon>Bacillota</taxon>
        <taxon>Bacilli</taxon>
        <taxon>Bacillales</taxon>
        <taxon>Thermoactinomycetaceae</taxon>
        <taxon>Melghirimyces</taxon>
    </lineage>
</organism>
<protein>
    <submittedName>
        <fullName evidence="1">Uncharacterized protein</fullName>
    </submittedName>
</protein>
<proteinExistence type="predicted"/>
<evidence type="ECO:0000313" key="1">
    <source>
        <dbReference type="EMBL" id="PTX50137.1"/>
    </source>
</evidence>
<gene>
    <name evidence="1" type="ORF">C8P63_13820</name>
</gene>
<keyword evidence="2" id="KW-1185">Reference proteome</keyword>
<dbReference type="Proteomes" id="UP000244240">
    <property type="component" value="Unassembled WGS sequence"/>
</dbReference>